<dbReference type="RefSeq" id="WP_012273723.1">
    <property type="nucleotide sequence ID" value="NC_010322.1"/>
</dbReference>
<dbReference type="eggNOG" id="ENOG5033H0S">
    <property type="taxonomic scope" value="Bacteria"/>
</dbReference>
<organism evidence="2 3">
    <name type="scientific">Pseudomonas putida (strain GB-1)</name>
    <dbReference type="NCBI Taxonomy" id="76869"/>
    <lineage>
        <taxon>Bacteria</taxon>
        <taxon>Pseudomonadati</taxon>
        <taxon>Pseudomonadota</taxon>
        <taxon>Gammaproteobacteria</taxon>
        <taxon>Pseudomonadales</taxon>
        <taxon>Pseudomonadaceae</taxon>
        <taxon>Pseudomonas</taxon>
    </lineage>
</organism>
<dbReference type="EMBL" id="CP000926">
    <property type="protein sequence ID" value="ABZ00043.1"/>
    <property type="molecule type" value="Genomic_DNA"/>
</dbReference>
<reference evidence="2 3" key="1">
    <citation type="submission" date="2008-01" db="EMBL/GenBank/DDBJ databases">
        <title>Complete sequence of Pseudomonas putida GB-1.</title>
        <authorList>
            <consortium name="US DOE Joint Genome Institute"/>
            <person name="Copeland A."/>
            <person name="Lucas S."/>
            <person name="Lapidus A."/>
            <person name="Barry K."/>
            <person name="Glavina del Rio T."/>
            <person name="Dalin E."/>
            <person name="Tice H."/>
            <person name="Pitluck S."/>
            <person name="Bruce D."/>
            <person name="Goodwin L."/>
            <person name="Chertkov O."/>
            <person name="Brettin T."/>
            <person name="Detter J.C."/>
            <person name="Han C."/>
            <person name="Kuske C.R."/>
            <person name="Schmutz J."/>
            <person name="Larimer F."/>
            <person name="Land M."/>
            <person name="Hauser L."/>
            <person name="Kyrpides N."/>
            <person name="Kim E."/>
            <person name="McCarthy J.K."/>
            <person name="Richardson P."/>
        </authorList>
    </citation>
    <scope>NUCLEOTIDE SEQUENCE [LARGE SCALE GENOMIC DNA]</scope>
    <source>
        <strain evidence="2 3">GB-1</strain>
    </source>
</reference>
<evidence type="ECO:0000313" key="2">
    <source>
        <dbReference type="EMBL" id="ABZ00043.1"/>
    </source>
</evidence>
<proteinExistence type="predicted"/>
<name>B0KSV6_PSEPG</name>
<dbReference type="HOGENOM" id="CLU_1169876_0_0_6"/>
<accession>B0KSV6</accession>
<gene>
    <name evidence="2" type="ordered locus">PputGB1_4152</name>
</gene>
<evidence type="ECO:0000256" key="1">
    <source>
        <dbReference type="SAM" id="SignalP"/>
    </source>
</evidence>
<keyword evidence="1" id="KW-0732">Signal</keyword>
<sequence length="237" mass="25746">MAKSWFLAVLPAALSLSPLAEAARCSSTVHESGYKKSAPTIDAPEFLVADGPLIAGGKVTCHVSYDLVSGNHNVMHRIETGVLDGIKYRFYYSDGSGLVQGLAENVLDVLKDKYSENWSLRCRKDEMNDTHYCSMTREALTIGAFGASSRFVSVGSEYFPGSSIAVRVDKQEPITAPANPGFTTSQETALIAAMSTGTSVLTRYVQWPYEANKDKKISLFGFKSALAIIDTLNKQLQ</sequence>
<feature type="chain" id="PRO_5002751014" evidence="1">
    <location>
        <begin position="23"/>
        <end position="237"/>
    </location>
</feature>
<dbReference type="Proteomes" id="UP000002157">
    <property type="component" value="Chromosome"/>
</dbReference>
<dbReference type="AlphaFoldDB" id="B0KSV6"/>
<feature type="signal peptide" evidence="1">
    <location>
        <begin position="1"/>
        <end position="22"/>
    </location>
</feature>
<dbReference type="KEGG" id="ppg:PputGB1_4152"/>
<protein>
    <submittedName>
        <fullName evidence="2">Uncharacterized protein</fullName>
    </submittedName>
</protein>
<evidence type="ECO:0000313" key="3">
    <source>
        <dbReference type="Proteomes" id="UP000002157"/>
    </source>
</evidence>